<dbReference type="GO" id="GO:0005886">
    <property type="term" value="C:plasma membrane"/>
    <property type="evidence" value="ECO:0007669"/>
    <property type="project" value="TreeGrafter"/>
</dbReference>
<dbReference type="Proteomes" id="UP000566819">
    <property type="component" value="Unassembled WGS sequence"/>
</dbReference>
<dbReference type="OrthoDB" id="2830640at2759"/>
<feature type="transmembrane region" description="Helical" evidence="8">
    <location>
        <begin position="316"/>
        <end position="334"/>
    </location>
</feature>
<dbReference type="GO" id="GO:0022857">
    <property type="term" value="F:transmembrane transporter activity"/>
    <property type="evidence" value="ECO:0007669"/>
    <property type="project" value="InterPro"/>
</dbReference>
<feature type="compositionally biased region" description="Basic residues" evidence="7">
    <location>
        <begin position="1"/>
        <end position="10"/>
    </location>
</feature>
<keyword evidence="2" id="KW-0813">Transport</keyword>
<keyword evidence="6" id="KW-0325">Glycoprotein</keyword>
<feature type="region of interest" description="Disordered" evidence="7">
    <location>
        <begin position="1"/>
        <end position="32"/>
    </location>
</feature>
<gene>
    <name evidence="10" type="ORF">G7Y89_g9760</name>
</gene>
<evidence type="ECO:0000259" key="9">
    <source>
        <dbReference type="PROSITE" id="PS50850"/>
    </source>
</evidence>
<dbReference type="Gene3D" id="1.20.58.340">
    <property type="entry name" value="Magnesium transport protein CorA, transmembrane region"/>
    <property type="match status" value="1"/>
</dbReference>
<dbReference type="InterPro" id="IPR020846">
    <property type="entry name" value="MFS_dom"/>
</dbReference>
<evidence type="ECO:0000256" key="2">
    <source>
        <dbReference type="ARBA" id="ARBA00022448"/>
    </source>
</evidence>
<dbReference type="Pfam" id="PF07690">
    <property type="entry name" value="MFS_1"/>
    <property type="match status" value="1"/>
</dbReference>
<evidence type="ECO:0000256" key="4">
    <source>
        <dbReference type="ARBA" id="ARBA00022989"/>
    </source>
</evidence>
<reference evidence="10 11" key="1">
    <citation type="submission" date="2020-03" db="EMBL/GenBank/DDBJ databases">
        <title>Draft Genome Sequence of Cudoniella acicularis.</title>
        <authorList>
            <person name="Buettner E."/>
            <person name="Kellner H."/>
        </authorList>
    </citation>
    <scope>NUCLEOTIDE SEQUENCE [LARGE SCALE GENOMIC DNA]</scope>
    <source>
        <strain evidence="10 11">DSM 108380</strain>
    </source>
</reference>
<feature type="transmembrane region" description="Helical" evidence="8">
    <location>
        <begin position="354"/>
        <end position="373"/>
    </location>
</feature>
<organism evidence="10 11">
    <name type="scientific">Cudoniella acicularis</name>
    <dbReference type="NCBI Taxonomy" id="354080"/>
    <lineage>
        <taxon>Eukaryota</taxon>
        <taxon>Fungi</taxon>
        <taxon>Dikarya</taxon>
        <taxon>Ascomycota</taxon>
        <taxon>Pezizomycotina</taxon>
        <taxon>Leotiomycetes</taxon>
        <taxon>Helotiales</taxon>
        <taxon>Tricladiaceae</taxon>
        <taxon>Cudoniella</taxon>
    </lineage>
</organism>
<dbReference type="PANTHER" id="PTHR23501:SF187">
    <property type="entry name" value="MAJOR FACILITATOR SUPERFAMILY (MFS) PROFILE DOMAIN-CONTAINING PROTEIN"/>
    <property type="match status" value="1"/>
</dbReference>
<dbReference type="Gene3D" id="1.20.1720.10">
    <property type="entry name" value="Multidrug resistance protein D"/>
    <property type="match status" value="1"/>
</dbReference>
<dbReference type="EMBL" id="JAAMPI010000819">
    <property type="protein sequence ID" value="KAF4628398.1"/>
    <property type="molecule type" value="Genomic_DNA"/>
</dbReference>
<accession>A0A8H4RGA7</accession>
<keyword evidence="11" id="KW-1185">Reference proteome</keyword>
<evidence type="ECO:0000256" key="5">
    <source>
        <dbReference type="ARBA" id="ARBA00023136"/>
    </source>
</evidence>
<dbReference type="InterPro" id="IPR036259">
    <property type="entry name" value="MFS_trans_sf"/>
</dbReference>
<name>A0A8H4RGA7_9HELO</name>
<proteinExistence type="predicted"/>
<evidence type="ECO:0000256" key="8">
    <source>
        <dbReference type="SAM" id="Phobius"/>
    </source>
</evidence>
<evidence type="ECO:0000313" key="11">
    <source>
        <dbReference type="Proteomes" id="UP000566819"/>
    </source>
</evidence>
<feature type="transmembrane region" description="Helical" evidence="8">
    <location>
        <begin position="385"/>
        <end position="405"/>
    </location>
</feature>
<keyword evidence="4 8" id="KW-1133">Transmembrane helix</keyword>
<evidence type="ECO:0000256" key="3">
    <source>
        <dbReference type="ARBA" id="ARBA00022692"/>
    </source>
</evidence>
<dbReference type="InterPro" id="IPR011701">
    <property type="entry name" value="MFS"/>
</dbReference>
<feature type="transmembrane region" description="Helical" evidence="8">
    <location>
        <begin position="184"/>
        <end position="204"/>
    </location>
</feature>
<feature type="domain" description="Major facilitator superfamily (MFS) profile" evidence="9">
    <location>
        <begin position="321"/>
        <end position="653"/>
    </location>
</feature>
<evidence type="ECO:0000256" key="1">
    <source>
        <dbReference type="ARBA" id="ARBA00004141"/>
    </source>
</evidence>
<sequence>MKNSPSRRRVKVYDFKSARTSSSRPSPDYPHLHDTARHAIHVSETLDVSLLTVSSILSAHQDFTSSIETPHKKAVNAAKQVRNRIQFQEHMLGSLKCRASSNKERLENEMTLAFHTVAQYDSRISVLVGQAQAIDSRAMKTISFLGLAFLPATFISAIFSTSFFNFTPGQDGQSGKWSISDHFWVYWATAIPISVLTVLIWVGWERWRPVGRIGESLSLVLSPSAQNSQFSTMKLTTSVERPALSIGTLRVTNPASDNGDTMLQVAGASKNCLNLESKLGVLPNTENSKSMPTKPASISPNESNAFITVDKPFRGIQFWGIVLALCITSILAALENTVVSTSPPVIVTALDLGHNYIWVTNVFFLASAGFRPLFGQLADIFGRRWLAISIVATFTIVSAVCGAANNGGMLIAGRAIQGVGSGGINMIVDVIASDLIPLRERGNFIGIILTVYSDCLDSASFPLLHVKAQRVGFAEGFKRVDVIEVGLFILLDQNSRPGEWICFQILAGLGSGMISNTLLPAFQAAQCESDQAAATASWAFIRSFGNIWGVAIPAAVFNARVGSLLYRVWDDDTRRALSGGQAYELGPALYHSVPSIGARDNVVAVFSDALKIIWAVAAGFVELSFLLSLFEEEIKLRTELETEYGLREDKTSS</sequence>
<comment type="subcellular location">
    <subcellularLocation>
        <location evidence="1">Membrane</location>
        <topology evidence="1">Multi-pass membrane protein</topology>
    </subcellularLocation>
</comment>
<dbReference type="PANTHER" id="PTHR23501">
    <property type="entry name" value="MAJOR FACILITATOR SUPERFAMILY"/>
    <property type="match status" value="1"/>
</dbReference>
<protein>
    <recommendedName>
        <fullName evidence="9">Major facilitator superfamily (MFS) profile domain-containing protein</fullName>
    </recommendedName>
</protein>
<evidence type="ECO:0000313" key="10">
    <source>
        <dbReference type="EMBL" id="KAF4628398.1"/>
    </source>
</evidence>
<evidence type="ECO:0000256" key="7">
    <source>
        <dbReference type="SAM" id="MobiDB-lite"/>
    </source>
</evidence>
<comment type="caution">
    <text evidence="10">The sequence shown here is derived from an EMBL/GenBank/DDBJ whole genome shotgun (WGS) entry which is preliminary data.</text>
</comment>
<keyword evidence="3 8" id="KW-0812">Transmembrane</keyword>
<dbReference type="SUPFAM" id="SSF103473">
    <property type="entry name" value="MFS general substrate transporter"/>
    <property type="match status" value="1"/>
</dbReference>
<dbReference type="PROSITE" id="PS50850">
    <property type="entry name" value="MFS"/>
    <property type="match status" value="1"/>
</dbReference>
<dbReference type="AlphaFoldDB" id="A0A8H4RGA7"/>
<feature type="transmembrane region" description="Helical" evidence="8">
    <location>
        <begin position="142"/>
        <end position="164"/>
    </location>
</feature>
<keyword evidence="5 8" id="KW-0472">Membrane</keyword>
<evidence type="ECO:0000256" key="6">
    <source>
        <dbReference type="ARBA" id="ARBA00023180"/>
    </source>
</evidence>